<dbReference type="PANTHER" id="PTHR12215:SF10">
    <property type="entry name" value="L-AMINOADIPATE-SEMIALDEHYDE DEHYDROGENASE-PHOSPHOPANTETHEINYL TRANSFERASE"/>
    <property type="match status" value="1"/>
</dbReference>
<comment type="similarity">
    <text evidence="1">Belongs to the P-Pant transferase superfamily. Gsp/Sfp/HetI/AcpT family.</text>
</comment>
<feature type="non-terminal residue" evidence="4">
    <location>
        <position position="1"/>
    </location>
</feature>
<dbReference type="InterPro" id="IPR037143">
    <property type="entry name" value="4-PPantetheinyl_Trfase_dom_sf"/>
</dbReference>
<proteinExistence type="inferred from homology"/>
<name>A0A537KI13_9BACT</name>
<dbReference type="InterPro" id="IPR008278">
    <property type="entry name" value="4-PPantetheinyl_Trfase_dom"/>
</dbReference>
<dbReference type="Proteomes" id="UP000319353">
    <property type="component" value="Unassembled WGS sequence"/>
</dbReference>
<accession>A0A537KI13</accession>
<evidence type="ECO:0000313" key="5">
    <source>
        <dbReference type="Proteomes" id="UP000319353"/>
    </source>
</evidence>
<dbReference type="GO" id="GO:0008897">
    <property type="term" value="F:holo-[acyl-carrier-protein] synthase activity"/>
    <property type="evidence" value="ECO:0007669"/>
    <property type="project" value="InterPro"/>
</dbReference>
<evidence type="ECO:0000256" key="2">
    <source>
        <dbReference type="ARBA" id="ARBA00022679"/>
    </source>
</evidence>
<reference evidence="4 5" key="1">
    <citation type="journal article" date="2019" name="Nat. Microbiol.">
        <title>Mediterranean grassland soil C-N compound turnover is dependent on rainfall and depth, and is mediated by genomically divergent microorganisms.</title>
        <authorList>
            <person name="Diamond S."/>
            <person name="Andeer P.F."/>
            <person name="Li Z."/>
            <person name="Crits-Christoph A."/>
            <person name="Burstein D."/>
            <person name="Anantharaman K."/>
            <person name="Lane K.R."/>
            <person name="Thomas B.C."/>
            <person name="Pan C."/>
            <person name="Northen T.R."/>
            <person name="Banfield J.F."/>
        </authorList>
    </citation>
    <scope>NUCLEOTIDE SEQUENCE [LARGE SCALE GENOMIC DNA]</scope>
    <source>
        <strain evidence="4">NP_4</strain>
    </source>
</reference>
<dbReference type="GO" id="GO:0019878">
    <property type="term" value="P:lysine biosynthetic process via aminoadipic acid"/>
    <property type="evidence" value="ECO:0007669"/>
    <property type="project" value="TreeGrafter"/>
</dbReference>
<organism evidence="4 5">
    <name type="scientific">Candidatus Segetimicrobium genomatis</name>
    <dbReference type="NCBI Taxonomy" id="2569760"/>
    <lineage>
        <taxon>Bacteria</taxon>
        <taxon>Bacillati</taxon>
        <taxon>Candidatus Sysuimicrobiota</taxon>
        <taxon>Candidatus Sysuimicrobiia</taxon>
        <taxon>Candidatus Sysuimicrobiales</taxon>
        <taxon>Candidatus Segetimicrobiaceae</taxon>
        <taxon>Candidatus Segetimicrobium</taxon>
    </lineage>
</organism>
<feature type="domain" description="4'-phosphopantetheinyl transferase" evidence="3">
    <location>
        <begin position="7"/>
        <end position="98"/>
    </location>
</feature>
<comment type="caution">
    <text evidence="4">The sequence shown here is derived from an EMBL/GenBank/DDBJ whole genome shotgun (WGS) entry which is preliminary data.</text>
</comment>
<dbReference type="InterPro" id="IPR050559">
    <property type="entry name" value="P-Pant_transferase_sf"/>
</dbReference>
<sequence length="135" mass="14674">FSSGRDIGIDVEAIRRISDADAIAARLFSRRENEAYRALDPRDKPLGFFNCWTRKEAFVKALGHGLSHPLDRFDVSLAPGEPAAILRVEQTPGDDCGWRLVSFSPAPGFVAAVVVECERSRASFAPSLVGADVSL</sequence>
<dbReference type="EMBL" id="VBAL01000294">
    <property type="protein sequence ID" value="TMI95420.1"/>
    <property type="molecule type" value="Genomic_DNA"/>
</dbReference>
<evidence type="ECO:0000313" key="4">
    <source>
        <dbReference type="EMBL" id="TMI95420.1"/>
    </source>
</evidence>
<keyword evidence="2 4" id="KW-0808">Transferase</keyword>
<dbReference type="GO" id="GO:0000287">
    <property type="term" value="F:magnesium ion binding"/>
    <property type="evidence" value="ECO:0007669"/>
    <property type="project" value="InterPro"/>
</dbReference>
<dbReference type="GO" id="GO:0005829">
    <property type="term" value="C:cytosol"/>
    <property type="evidence" value="ECO:0007669"/>
    <property type="project" value="TreeGrafter"/>
</dbReference>
<dbReference type="Gene3D" id="3.90.470.20">
    <property type="entry name" value="4'-phosphopantetheinyl transferase domain"/>
    <property type="match status" value="1"/>
</dbReference>
<dbReference type="SUPFAM" id="SSF56214">
    <property type="entry name" value="4'-phosphopantetheinyl transferase"/>
    <property type="match status" value="1"/>
</dbReference>
<dbReference type="Pfam" id="PF01648">
    <property type="entry name" value="ACPS"/>
    <property type="match status" value="1"/>
</dbReference>
<evidence type="ECO:0000256" key="1">
    <source>
        <dbReference type="ARBA" id="ARBA00010990"/>
    </source>
</evidence>
<dbReference type="AlphaFoldDB" id="A0A537KI13"/>
<protein>
    <submittedName>
        <fullName evidence="4">4'-phosphopantetheinyl transferase superfamily protein</fullName>
    </submittedName>
</protein>
<gene>
    <name evidence="4" type="ORF">E6H01_14490</name>
</gene>
<dbReference type="PANTHER" id="PTHR12215">
    <property type="entry name" value="PHOSPHOPANTETHEINE TRANSFERASE"/>
    <property type="match status" value="1"/>
</dbReference>
<evidence type="ECO:0000259" key="3">
    <source>
        <dbReference type="Pfam" id="PF01648"/>
    </source>
</evidence>